<protein>
    <submittedName>
        <fullName evidence="1">Uncharacterized protein</fullName>
    </submittedName>
</protein>
<dbReference type="Proteomes" id="UP000293360">
    <property type="component" value="Unassembled WGS sequence"/>
</dbReference>
<comment type="caution">
    <text evidence="1">The sequence shown here is derived from an EMBL/GenBank/DDBJ whole genome shotgun (WGS) entry which is preliminary data.</text>
</comment>
<name>A0A4Q4SV52_9PEZI</name>
<dbReference type="AlphaFoldDB" id="A0A4Q4SV52"/>
<gene>
    <name evidence="1" type="ORF">DL764_010126</name>
</gene>
<sequence>MDPPGPGLRPRHPDVRPKSSTGIVQLLLSQTMTALLPTSNTFGKGDADTAFAGTAPGSPEELVQVDAQLFSPRGSCSACRLIDMADYECNSLDEMVFNIDKRVPGRPSASVELVGFRTTPQKVK</sequence>
<organism evidence="1 2">
    <name type="scientific">Monosporascus ibericus</name>
    <dbReference type="NCBI Taxonomy" id="155417"/>
    <lineage>
        <taxon>Eukaryota</taxon>
        <taxon>Fungi</taxon>
        <taxon>Dikarya</taxon>
        <taxon>Ascomycota</taxon>
        <taxon>Pezizomycotina</taxon>
        <taxon>Sordariomycetes</taxon>
        <taxon>Xylariomycetidae</taxon>
        <taxon>Xylariales</taxon>
        <taxon>Xylariales incertae sedis</taxon>
        <taxon>Monosporascus</taxon>
    </lineage>
</organism>
<evidence type="ECO:0000313" key="2">
    <source>
        <dbReference type="Proteomes" id="UP000293360"/>
    </source>
</evidence>
<accession>A0A4Q4SV52</accession>
<reference evidence="1 2" key="1">
    <citation type="submission" date="2018-06" db="EMBL/GenBank/DDBJ databases">
        <title>Complete Genomes of Monosporascus.</title>
        <authorList>
            <person name="Robinson A.J."/>
            <person name="Natvig D.O."/>
        </authorList>
    </citation>
    <scope>NUCLEOTIDE SEQUENCE [LARGE SCALE GENOMIC DNA]</scope>
    <source>
        <strain evidence="1 2">CBS 110550</strain>
    </source>
</reference>
<keyword evidence="2" id="KW-1185">Reference proteome</keyword>
<proteinExistence type="predicted"/>
<dbReference type="OrthoDB" id="10250282at2759"/>
<evidence type="ECO:0000313" key="1">
    <source>
        <dbReference type="EMBL" id="RYO78385.1"/>
    </source>
</evidence>
<dbReference type="EMBL" id="QJNU01001199">
    <property type="protein sequence ID" value="RYO78385.1"/>
    <property type="molecule type" value="Genomic_DNA"/>
</dbReference>